<accession>A0A0B8T6F6</accession>
<proteinExistence type="predicted"/>
<name>A0A0B8T6F6_9SPHI</name>
<reference evidence="1 2" key="2">
    <citation type="journal article" date="2015" name="PLoS ONE">
        <title>Whole-Genome Optical Mapping and Finished Genome Sequence of Sphingobacterium deserti sp. nov., a New Species Isolated from the Western Desert of China.</title>
        <authorList>
            <person name="Teng C."/>
            <person name="Zhou Z."/>
            <person name="Molnar I."/>
            <person name="Li X."/>
            <person name="Tang R."/>
            <person name="Chen M."/>
            <person name="Wang L."/>
            <person name="Su S."/>
            <person name="Zhang W."/>
            <person name="Lin M."/>
        </authorList>
    </citation>
    <scope>NUCLEOTIDE SEQUENCE [LARGE SCALE GENOMIC DNA]</scope>
    <source>
        <strain evidence="2">ACCC05744</strain>
    </source>
</reference>
<gene>
    <name evidence="1" type="ORF">DI53_2670</name>
</gene>
<sequence>MVRQHVNRMKQSSTKLLQYEAKSTTDKTSCAVLSSMPWIKVYNFAKQLLCNFRGAEVVVKTDS</sequence>
<reference evidence="2" key="1">
    <citation type="submission" date="2014-04" db="EMBL/GenBank/DDBJ databases">
        <title>Whole-Genome optical mapping and complete genome sequence of Sphingobacterium deserti sp. nov., a new spaces isolated from desert in the west of China.</title>
        <authorList>
            <person name="Teng C."/>
            <person name="Zhou Z."/>
            <person name="Li X."/>
            <person name="Chen M."/>
            <person name="Lin M."/>
            <person name="Wang L."/>
            <person name="Su S."/>
            <person name="Zhang C."/>
            <person name="Zhang W."/>
        </authorList>
    </citation>
    <scope>NUCLEOTIDE SEQUENCE [LARGE SCALE GENOMIC DNA]</scope>
    <source>
        <strain evidence="2">ACCC05744</strain>
    </source>
</reference>
<dbReference type="EMBL" id="JJMU01000048">
    <property type="protein sequence ID" value="KGE13609.1"/>
    <property type="molecule type" value="Genomic_DNA"/>
</dbReference>
<protein>
    <submittedName>
        <fullName evidence="1">Uncharacterized protein</fullName>
    </submittedName>
</protein>
<comment type="caution">
    <text evidence="1">The sequence shown here is derived from an EMBL/GenBank/DDBJ whole genome shotgun (WGS) entry which is preliminary data.</text>
</comment>
<evidence type="ECO:0000313" key="1">
    <source>
        <dbReference type="EMBL" id="KGE13609.1"/>
    </source>
</evidence>
<dbReference type="Proteomes" id="UP000031802">
    <property type="component" value="Unassembled WGS sequence"/>
</dbReference>
<evidence type="ECO:0000313" key="2">
    <source>
        <dbReference type="Proteomes" id="UP000031802"/>
    </source>
</evidence>
<dbReference type="AlphaFoldDB" id="A0A0B8T6F6"/>
<keyword evidence="2" id="KW-1185">Reference proteome</keyword>
<organism evidence="1 2">
    <name type="scientific">Sphingobacterium deserti</name>
    <dbReference type="NCBI Taxonomy" id="1229276"/>
    <lineage>
        <taxon>Bacteria</taxon>
        <taxon>Pseudomonadati</taxon>
        <taxon>Bacteroidota</taxon>
        <taxon>Sphingobacteriia</taxon>
        <taxon>Sphingobacteriales</taxon>
        <taxon>Sphingobacteriaceae</taxon>
        <taxon>Sphingobacterium</taxon>
    </lineage>
</organism>